<feature type="domain" description="GST N-terminal" evidence="2">
    <location>
        <begin position="11"/>
        <end position="85"/>
    </location>
</feature>
<name>A0A1L7X643_9HELO</name>
<dbReference type="InterPro" id="IPR058268">
    <property type="entry name" value="DUF7962"/>
</dbReference>
<dbReference type="InterPro" id="IPR004045">
    <property type="entry name" value="Glutathione_S-Trfase_N"/>
</dbReference>
<protein>
    <submittedName>
        <fullName evidence="4">Uncharacterized protein</fullName>
    </submittedName>
</protein>
<dbReference type="Proteomes" id="UP000184330">
    <property type="component" value="Unassembled WGS sequence"/>
</dbReference>
<feature type="region of interest" description="Disordered" evidence="1">
    <location>
        <begin position="254"/>
        <end position="276"/>
    </location>
</feature>
<accession>A0A1L7X643</accession>
<dbReference type="OrthoDB" id="202840at2759"/>
<dbReference type="InterPro" id="IPR036249">
    <property type="entry name" value="Thioredoxin-like_sf"/>
</dbReference>
<gene>
    <name evidence="4" type="ORF">PAC_10392</name>
</gene>
<dbReference type="Pfam" id="PF13417">
    <property type="entry name" value="GST_N_3"/>
    <property type="match status" value="1"/>
</dbReference>
<dbReference type="SUPFAM" id="SSF47616">
    <property type="entry name" value="GST C-terminal domain-like"/>
    <property type="match status" value="1"/>
</dbReference>
<dbReference type="STRING" id="576137.A0A1L7X643"/>
<organism evidence="4 5">
    <name type="scientific">Phialocephala subalpina</name>
    <dbReference type="NCBI Taxonomy" id="576137"/>
    <lineage>
        <taxon>Eukaryota</taxon>
        <taxon>Fungi</taxon>
        <taxon>Dikarya</taxon>
        <taxon>Ascomycota</taxon>
        <taxon>Pezizomycotina</taxon>
        <taxon>Leotiomycetes</taxon>
        <taxon>Helotiales</taxon>
        <taxon>Mollisiaceae</taxon>
        <taxon>Phialocephala</taxon>
        <taxon>Phialocephala fortinii species complex</taxon>
    </lineage>
</organism>
<sequence>MSQSQVPEIILYHYTFSPYAKRIVWYLNFRKIPYTQCLQPPTLPRPDIKALGTNYRRIPILSIGRDIYNDTRLILSKLDQLFPPSSVHPSISAPEHKGLEKLFEKWSIDGGLFRTAGALLPAELPLLKDPKFRRDREDYTGTSWSPENVARGRAEALVEMKSSFEMVENNFLRDGREWIAGTKEPSLTDIEAIWLFHWLNGLPGALPVEFKQQFPKVFAWVDRFDKVTRAAAKEAGKPKTVKGPEAREIIQGSGFAESEGQVERSDPSGLRKGTTVEVWPTDSGFNHKDRGVLVGLTEKEIVVEGEMEDGTGVRVHAPRHGFRMREAKGGANL</sequence>
<evidence type="ECO:0000259" key="3">
    <source>
        <dbReference type="Pfam" id="PF25907"/>
    </source>
</evidence>
<keyword evidence="5" id="KW-1185">Reference proteome</keyword>
<dbReference type="Gene3D" id="3.40.30.110">
    <property type="match status" value="2"/>
</dbReference>
<evidence type="ECO:0000259" key="2">
    <source>
        <dbReference type="Pfam" id="PF13417"/>
    </source>
</evidence>
<dbReference type="AlphaFoldDB" id="A0A1L7X643"/>
<dbReference type="EMBL" id="FJOG01000016">
    <property type="protein sequence ID" value="CZR60496.1"/>
    <property type="molecule type" value="Genomic_DNA"/>
</dbReference>
<evidence type="ECO:0000313" key="4">
    <source>
        <dbReference type="EMBL" id="CZR60496.1"/>
    </source>
</evidence>
<dbReference type="SUPFAM" id="SSF52833">
    <property type="entry name" value="Thioredoxin-like"/>
    <property type="match status" value="1"/>
</dbReference>
<evidence type="ECO:0000256" key="1">
    <source>
        <dbReference type="SAM" id="MobiDB-lite"/>
    </source>
</evidence>
<feature type="domain" description="DUF7962" evidence="3">
    <location>
        <begin position="116"/>
        <end position="233"/>
    </location>
</feature>
<dbReference type="Pfam" id="PF25907">
    <property type="entry name" value="DUF7962"/>
    <property type="match status" value="1"/>
</dbReference>
<proteinExistence type="predicted"/>
<evidence type="ECO:0000313" key="5">
    <source>
        <dbReference type="Proteomes" id="UP000184330"/>
    </source>
</evidence>
<reference evidence="4 5" key="1">
    <citation type="submission" date="2016-03" db="EMBL/GenBank/DDBJ databases">
        <authorList>
            <person name="Ploux O."/>
        </authorList>
    </citation>
    <scope>NUCLEOTIDE SEQUENCE [LARGE SCALE GENOMIC DNA]</scope>
    <source>
        <strain evidence="4 5">UAMH 11012</strain>
    </source>
</reference>
<dbReference type="InterPro" id="IPR036282">
    <property type="entry name" value="Glutathione-S-Trfase_C_sf"/>
</dbReference>